<evidence type="ECO:0000313" key="2">
    <source>
        <dbReference type="Proteomes" id="UP000199478"/>
    </source>
</evidence>
<dbReference type="RefSeq" id="WP_090195912.1">
    <property type="nucleotide sequence ID" value="NZ_FOYP01000001.1"/>
</dbReference>
<accession>A0A1I6FTA9</accession>
<name>A0A1I6FTA9_9RHOB</name>
<evidence type="ECO:0000313" key="1">
    <source>
        <dbReference type="EMBL" id="SFR33179.1"/>
    </source>
</evidence>
<organism evidence="1 2">
    <name type="scientific">Yoonia tamlensis</name>
    <dbReference type="NCBI Taxonomy" id="390270"/>
    <lineage>
        <taxon>Bacteria</taxon>
        <taxon>Pseudomonadati</taxon>
        <taxon>Pseudomonadota</taxon>
        <taxon>Alphaproteobacteria</taxon>
        <taxon>Rhodobacterales</taxon>
        <taxon>Paracoccaceae</taxon>
        <taxon>Yoonia</taxon>
    </lineage>
</organism>
<reference evidence="2" key="1">
    <citation type="submission" date="2016-10" db="EMBL/GenBank/DDBJ databases">
        <authorList>
            <person name="Varghese N."/>
            <person name="Submissions S."/>
        </authorList>
    </citation>
    <scope>NUCLEOTIDE SEQUENCE [LARGE SCALE GENOMIC DNA]</scope>
    <source>
        <strain evidence="2">DSM 26879</strain>
    </source>
</reference>
<dbReference type="STRING" id="390270.SAMN04488005_0448"/>
<proteinExistence type="predicted"/>
<protein>
    <recommendedName>
        <fullName evidence="3">N-acetyltransferase domain-containing protein</fullName>
    </recommendedName>
</protein>
<dbReference type="OrthoDB" id="7858800at2"/>
<dbReference type="AlphaFoldDB" id="A0A1I6FTA9"/>
<sequence>MNQEVSETTIVCLAASYEAFGMVIDFLAESDVFSNFEIGTLSGVIRRQLKDGNNLAAICDNQIVGYAGWLHTNENTGEEWMENRAILRPLPAAEADAAALTVVAVSDPKATPRLMRGARELNKGKRVFFKRGYDGVVKQGRKNNVLNINAGD</sequence>
<keyword evidence="2" id="KW-1185">Reference proteome</keyword>
<dbReference type="Proteomes" id="UP000199478">
    <property type="component" value="Unassembled WGS sequence"/>
</dbReference>
<dbReference type="EMBL" id="FOYP01000001">
    <property type="protein sequence ID" value="SFR33179.1"/>
    <property type="molecule type" value="Genomic_DNA"/>
</dbReference>
<evidence type="ECO:0008006" key="3">
    <source>
        <dbReference type="Google" id="ProtNLM"/>
    </source>
</evidence>
<gene>
    <name evidence="1" type="ORF">SAMN04488005_0448</name>
</gene>